<organism evidence="9 10">
    <name type="scientific">Candidatus Scatenecus faecavium</name>
    <dbReference type="NCBI Taxonomy" id="2840915"/>
    <lineage>
        <taxon>Bacteria</taxon>
        <taxon>Candidatus Scatenecus</taxon>
    </lineage>
</organism>
<gene>
    <name evidence="9" type="ORF">IAD41_01550</name>
</gene>
<dbReference type="GO" id="GO:0022857">
    <property type="term" value="F:transmembrane transporter activity"/>
    <property type="evidence" value="ECO:0007669"/>
    <property type="project" value="InterPro"/>
</dbReference>
<dbReference type="InterPro" id="IPR020846">
    <property type="entry name" value="MFS_dom"/>
</dbReference>
<dbReference type="PROSITE" id="PS50850">
    <property type="entry name" value="MFS"/>
    <property type="match status" value="1"/>
</dbReference>
<feature type="transmembrane region" description="Helical" evidence="7">
    <location>
        <begin position="309"/>
        <end position="330"/>
    </location>
</feature>
<feature type="transmembrane region" description="Helical" evidence="7">
    <location>
        <begin position="143"/>
        <end position="165"/>
    </location>
</feature>
<dbReference type="Pfam" id="PF07690">
    <property type="entry name" value="MFS_1"/>
    <property type="match status" value="1"/>
</dbReference>
<dbReference type="PANTHER" id="PTHR23501">
    <property type="entry name" value="MAJOR FACILITATOR SUPERFAMILY"/>
    <property type="match status" value="1"/>
</dbReference>
<evidence type="ECO:0000313" key="9">
    <source>
        <dbReference type="EMBL" id="HIS82277.1"/>
    </source>
</evidence>
<keyword evidence="5 7" id="KW-1133">Transmembrane helix</keyword>
<feature type="transmembrane region" description="Helical" evidence="7">
    <location>
        <begin position="171"/>
        <end position="189"/>
    </location>
</feature>
<evidence type="ECO:0000256" key="5">
    <source>
        <dbReference type="ARBA" id="ARBA00022989"/>
    </source>
</evidence>
<feature type="transmembrane region" description="Helical" evidence="7">
    <location>
        <begin position="237"/>
        <end position="256"/>
    </location>
</feature>
<keyword evidence="4 7" id="KW-0812">Transmembrane</keyword>
<evidence type="ECO:0000313" key="10">
    <source>
        <dbReference type="Proteomes" id="UP000824139"/>
    </source>
</evidence>
<keyword evidence="3" id="KW-1003">Cell membrane</keyword>
<dbReference type="GO" id="GO:0005886">
    <property type="term" value="C:plasma membrane"/>
    <property type="evidence" value="ECO:0007669"/>
    <property type="project" value="UniProtKB-SubCell"/>
</dbReference>
<evidence type="ECO:0000256" key="7">
    <source>
        <dbReference type="SAM" id="Phobius"/>
    </source>
</evidence>
<dbReference type="CDD" id="cd17503">
    <property type="entry name" value="MFS_LmrB_MDR_like"/>
    <property type="match status" value="1"/>
</dbReference>
<dbReference type="PANTHER" id="PTHR23501:SF174">
    <property type="entry name" value="MULTIDRUG EXPORT PROTEIN EMRB-RELATED"/>
    <property type="match status" value="1"/>
</dbReference>
<feature type="domain" description="Major facilitator superfamily (MFS) profile" evidence="8">
    <location>
        <begin position="19"/>
        <end position="516"/>
    </location>
</feature>
<sequence length="518" mass="57048">MSEQEQIQEWKPSGNPWLMILPVMLATFMYALDETVANVALPHIAGSYSVSSQESIWVLTSYLMASSIVIPMIDFFCKFIGRKNFFMLGVLLFTIASFLCGISNSIGMIVVARALQGMGGGCLMPMAQAVCMESFTGEGRNKAMAVFGLVVIVAPILGPVMGGWITENWSWPYIFFINVPVGFICITLAKKFLEDPPYARKQKNVHLDKFGFMWLCIWLIPLQVVFDKGNDADWFNAPWICWLTAIAVFGGIMFFYSQVKGKNPLVKLDVLKDSNYLCGTAMIIMINAVLLASLAILPQMLQYMLGYDSFLSGLAIMPRGVGALLALLIFGVLGGRFTYRTYGLVGLTCLAAGGWMLGLLNLQINPMNIAIPNFVFGIGLIFTMMPIKTLSCITLRNDQMTNASGLQNLLQTIGGAIGTSLVATMISRFSQVHQNGLVKSMVETNPAFADRLSMYASSFMSQAGDMLNATYMAGKMLYNQLLQQSTLCAYMTTFKIFATACFILIPFMFLLKGEKSTN</sequence>
<feature type="transmembrane region" description="Helical" evidence="7">
    <location>
        <begin position="56"/>
        <end position="73"/>
    </location>
</feature>
<keyword evidence="2" id="KW-0813">Transport</keyword>
<evidence type="ECO:0000256" key="6">
    <source>
        <dbReference type="ARBA" id="ARBA00023136"/>
    </source>
</evidence>
<feature type="transmembrane region" description="Helical" evidence="7">
    <location>
        <begin position="370"/>
        <end position="387"/>
    </location>
</feature>
<evidence type="ECO:0000256" key="3">
    <source>
        <dbReference type="ARBA" id="ARBA00022475"/>
    </source>
</evidence>
<feature type="transmembrane region" description="Helical" evidence="7">
    <location>
        <begin position="489"/>
        <end position="511"/>
    </location>
</feature>
<dbReference type="Gene3D" id="1.20.1720.10">
    <property type="entry name" value="Multidrug resistance protein D"/>
    <property type="match status" value="1"/>
</dbReference>
<dbReference type="EMBL" id="DVJO01000035">
    <property type="protein sequence ID" value="HIS82277.1"/>
    <property type="molecule type" value="Genomic_DNA"/>
</dbReference>
<comment type="caution">
    <text evidence="9">The sequence shown here is derived from an EMBL/GenBank/DDBJ whole genome shotgun (WGS) entry which is preliminary data.</text>
</comment>
<feature type="transmembrane region" description="Helical" evidence="7">
    <location>
        <begin position="110"/>
        <end position="131"/>
    </location>
</feature>
<protein>
    <submittedName>
        <fullName evidence="9">DHA2 family efflux MFS transporter permease subunit</fullName>
    </submittedName>
</protein>
<name>A0A9D1FU61_9BACT</name>
<reference evidence="9" key="1">
    <citation type="submission" date="2020-10" db="EMBL/GenBank/DDBJ databases">
        <authorList>
            <person name="Gilroy R."/>
        </authorList>
    </citation>
    <scope>NUCLEOTIDE SEQUENCE</scope>
    <source>
        <strain evidence="9">CHK152-2994</strain>
    </source>
</reference>
<evidence type="ECO:0000256" key="2">
    <source>
        <dbReference type="ARBA" id="ARBA00022448"/>
    </source>
</evidence>
<dbReference type="Proteomes" id="UP000824139">
    <property type="component" value="Unassembled WGS sequence"/>
</dbReference>
<dbReference type="NCBIfam" id="TIGR00711">
    <property type="entry name" value="efflux_EmrB"/>
    <property type="match status" value="1"/>
</dbReference>
<proteinExistence type="predicted"/>
<dbReference type="InterPro" id="IPR004638">
    <property type="entry name" value="EmrB-like"/>
</dbReference>
<dbReference type="InterPro" id="IPR036259">
    <property type="entry name" value="MFS_trans_sf"/>
</dbReference>
<dbReference type="Gene3D" id="1.20.1250.20">
    <property type="entry name" value="MFS general substrate transporter like domains"/>
    <property type="match status" value="1"/>
</dbReference>
<evidence type="ECO:0000256" key="4">
    <source>
        <dbReference type="ARBA" id="ARBA00022692"/>
    </source>
</evidence>
<feature type="transmembrane region" description="Helical" evidence="7">
    <location>
        <begin position="408"/>
        <end position="429"/>
    </location>
</feature>
<keyword evidence="6 7" id="KW-0472">Membrane</keyword>
<accession>A0A9D1FU61</accession>
<feature type="transmembrane region" description="Helical" evidence="7">
    <location>
        <begin position="342"/>
        <end position="364"/>
    </location>
</feature>
<reference evidence="9" key="2">
    <citation type="journal article" date="2021" name="PeerJ">
        <title>Extensive microbial diversity within the chicken gut microbiome revealed by metagenomics and culture.</title>
        <authorList>
            <person name="Gilroy R."/>
            <person name="Ravi A."/>
            <person name="Getino M."/>
            <person name="Pursley I."/>
            <person name="Horton D.L."/>
            <person name="Alikhan N.F."/>
            <person name="Baker D."/>
            <person name="Gharbi K."/>
            <person name="Hall N."/>
            <person name="Watson M."/>
            <person name="Adriaenssens E.M."/>
            <person name="Foster-Nyarko E."/>
            <person name="Jarju S."/>
            <person name="Secka A."/>
            <person name="Antonio M."/>
            <person name="Oren A."/>
            <person name="Chaudhuri R.R."/>
            <person name="La Ragione R."/>
            <person name="Hildebrand F."/>
            <person name="Pallen M.J."/>
        </authorList>
    </citation>
    <scope>NUCLEOTIDE SEQUENCE</scope>
    <source>
        <strain evidence="9">CHK152-2994</strain>
    </source>
</reference>
<feature type="transmembrane region" description="Helical" evidence="7">
    <location>
        <begin position="276"/>
        <end position="297"/>
    </location>
</feature>
<dbReference type="PRINTS" id="PR01036">
    <property type="entry name" value="TCRTETB"/>
</dbReference>
<dbReference type="InterPro" id="IPR011701">
    <property type="entry name" value="MFS"/>
</dbReference>
<feature type="transmembrane region" description="Helical" evidence="7">
    <location>
        <begin position="85"/>
        <end position="104"/>
    </location>
</feature>
<feature type="transmembrane region" description="Helical" evidence="7">
    <location>
        <begin position="210"/>
        <end position="225"/>
    </location>
</feature>
<evidence type="ECO:0000259" key="8">
    <source>
        <dbReference type="PROSITE" id="PS50850"/>
    </source>
</evidence>
<evidence type="ECO:0000256" key="1">
    <source>
        <dbReference type="ARBA" id="ARBA00004651"/>
    </source>
</evidence>
<dbReference type="AlphaFoldDB" id="A0A9D1FU61"/>
<feature type="transmembrane region" description="Helical" evidence="7">
    <location>
        <begin position="12"/>
        <end position="32"/>
    </location>
</feature>
<comment type="subcellular location">
    <subcellularLocation>
        <location evidence="1">Cell membrane</location>
        <topology evidence="1">Multi-pass membrane protein</topology>
    </subcellularLocation>
</comment>
<dbReference type="SUPFAM" id="SSF103473">
    <property type="entry name" value="MFS general substrate transporter"/>
    <property type="match status" value="1"/>
</dbReference>